<proteinExistence type="predicted"/>
<dbReference type="AlphaFoldDB" id="A0A931AXX7"/>
<dbReference type="InterPro" id="IPR010349">
    <property type="entry name" value="Asparaginase_II"/>
</dbReference>
<name>A0A931AXX7_9FIRM</name>
<reference evidence="1" key="1">
    <citation type="submission" date="2020-11" db="EMBL/GenBank/DDBJ databases">
        <title>Halonatronomonas betainensis gen. nov., sp. nov. a novel haloalkaliphilic representative of the family Halanaerobiacae capable of betaine degradation.</title>
        <authorList>
            <person name="Boltyanskaya Y."/>
            <person name="Kevbrin V."/>
            <person name="Detkova E."/>
            <person name="Grouzdev D.S."/>
            <person name="Koziaeva V."/>
            <person name="Zhilina T."/>
        </authorList>
    </citation>
    <scope>NUCLEOTIDE SEQUENCE</scope>
    <source>
        <strain evidence="1">Z-7014</strain>
    </source>
</reference>
<comment type="caution">
    <text evidence="1">The sequence shown here is derived from an EMBL/GenBank/DDBJ whole genome shotgun (WGS) entry which is preliminary data.</text>
</comment>
<protein>
    <submittedName>
        <fullName evidence="1">Asparaginase</fullName>
    </submittedName>
</protein>
<keyword evidence="2" id="KW-1185">Reference proteome</keyword>
<dbReference type="PANTHER" id="PTHR42110">
    <property type="entry name" value="L-ASPARAGINASE, PUTATIVE (AFU_ORTHOLOGUE AFUA_3G11890)-RELATED"/>
    <property type="match status" value="1"/>
</dbReference>
<gene>
    <name evidence="1" type="ORF">I0Q91_13295</name>
</gene>
<organism evidence="1 2">
    <name type="scientific">Halonatronomonas betaini</name>
    <dbReference type="NCBI Taxonomy" id="2778430"/>
    <lineage>
        <taxon>Bacteria</taxon>
        <taxon>Bacillati</taxon>
        <taxon>Bacillota</taxon>
        <taxon>Clostridia</taxon>
        <taxon>Halanaerobiales</taxon>
        <taxon>Halarsenatibacteraceae</taxon>
        <taxon>Halonatronomonas</taxon>
    </lineage>
</organism>
<dbReference type="EMBL" id="JADPIE010000009">
    <property type="protein sequence ID" value="MBF8438061.1"/>
    <property type="molecule type" value="Genomic_DNA"/>
</dbReference>
<accession>A0A931AXX7</accession>
<dbReference type="PANTHER" id="PTHR42110:SF1">
    <property type="entry name" value="L-ASPARAGINASE, PUTATIVE (AFU_ORTHOLOGUE AFUA_3G11890)-RELATED"/>
    <property type="match status" value="1"/>
</dbReference>
<dbReference type="RefSeq" id="WP_270455159.1">
    <property type="nucleotide sequence ID" value="NZ_JADPIE010000009.1"/>
</dbReference>
<sequence length="344" mass="37304">MYSELVNVFRGKLVESVHNGAIAVVAPDGGVIASVGQPEQKTYWRSAAKPIQVIPIVADGVAEYYGFTAQEIAVMSASHSGEELHIELVRSILDKIGLDESALKCGTHYPYNKQAKEKLVSAGREPTEIYNNCSGKHSGLLALCQYNGWDIDNYFALEHPLQQTLLKYIALLTGVKKEEIITGEDGCGVVVYGLPITRMARAYARLANPAYLPADLEPAVARIRDAMIENPEAVGGTGRFNTDLMKEAGKYLVAKGGAEGVFSLGIKGGPGITVKIGDGNSRAISPVVMELLDEFIDLDERKREALSEYFEPEVTNHRKHKVGKIVPTFELNNKSIGGEVIASN</sequence>
<dbReference type="Proteomes" id="UP000621436">
    <property type="component" value="Unassembled WGS sequence"/>
</dbReference>
<evidence type="ECO:0000313" key="2">
    <source>
        <dbReference type="Proteomes" id="UP000621436"/>
    </source>
</evidence>
<evidence type="ECO:0000313" key="1">
    <source>
        <dbReference type="EMBL" id="MBF8438061.1"/>
    </source>
</evidence>
<dbReference type="Pfam" id="PF06089">
    <property type="entry name" value="Asparaginase_II"/>
    <property type="match status" value="1"/>
</dbReference>